<protein>
    <submittedName>
        <fullName evidence="3">Uncharacterized protein</fullName>
    </submittedName>
</protein>
<evidence type="ECO:0000313" key="4">
    <source>
        <dbReference type="Proteomes" id="UP000663848"/>
    </source>
</evidence>
<keyword evidence="5" id="KW-1185">Reference proteome</keyword>
<dbReference type="Proteomes" id="UP000663873">
    <property type="component" value="Unassembled WGS sequence"/>
</dbReference>
<dbReference type="Proteomes" id="UP000663848">
    <property type="component" value="Unassembled WGS sequence"/>
</dbReference>
<dbReference type="EMBL" id="CAJOBP010008112">
    <property type="protein sequence ID" value="CAF4528072.1"/>
    <property type="molecule type" value="Genomic_DNA"/>
</dbReference>
<gene>
    <name evidence="1" type="ORF">GRG538_LOCUS26255</name>
    <name evidence="3" type="ORF">QYT958_LOCUS29963</name>
    <name evidence="2" type="ORF">UJA718_LOCUS28025</name>
</gene>
<evidence type="ECO:0000313" key="3">
    <source>
        <dbReference type="EMBL" id="CAF4889302.1"/>
    </source>
</evidence>
<organism evidence="3 4">
    <name type="scientific">Rotaria socialis</name>
    <dbReference type="NCBI Taxonomy" id="392032"/>
    <lineage>
        <taxon>Eukaryota</taxon>
        <taxon>Metazoa</taxon>
        <taxon>Spiralia</taxon>
        <taxon>Gnathifera</taxon>
        <taxon>Rotifera</taxon>
        <taxon>Eurotatoria</taxon>
        <taxon>Bdelloidea</taxon>
        <taxon>Philodinida</taxon>
        <taxon>Philodinidae</taxon>
        <taxon>Rotaria</taxon>
    </lineage>
</organism>
<dbReference type="EMBL" id="CAJOBR010009163">
    <property type="protein sequence ID" value="CAF4889302.1"/>
    <property type="molecule type" value="Genomic_DNA"/>
</dbReference>
<dbReference type="Proteomes" id="UP000663872">
    <property type="component" value="Unassembled WGS sequence"/>
</dbReference>
<accession>A0A821UFZ2</accession>
<reference evidence="3" key="1">
    <citation type="submission" date="2021-02" db="EMBL/GenBank/DDBJ databases">
        <authorList>
            <person name="Nowell W R."/>
        </authorList>
    </citation>
    <scope>NUCLEOTIDE SEQUENCE</scope>
</reference>
<proteinExistence type="predicted"/>
<comment type="caution">
    <text evidence="3">The sequence shown here is derived from an EMBL/GenBank/DDBJ whole genome shotgun (WGS) entry which is preliminary data.</text>
</comment>
<evidence type="ECO:0000313" key="1">
    <source>
        <dbReference type="EMBL" id="CAF3669152.1"/>
    </source>
</evidence>
<evidence type="ECO:0000313" key="2">
    <source>
        <dbReference type="EMBL" id="CAF4528072.1"/>
    </source>
</evidence>
<sequence>NIGVNNAPVPPLIDSFVQQQINNLNIQLQAVQNNVQVLQQ</sequence>
<name>A0A821UFZ2_9BILA</name>
<dbReference type="AlphaFoldDB" id="A0A821UFZ2"/>
<evidence type="ECO:0000313" key="5">
    <source>
        <dbReference type="Proteomes" id="UP000663873"/>
    </source>
</evidence>
<dbReference type="EMBL" id="CAJNYT010004550">
    <property type="protein sequence ID" value="CAF3669152.1"/>
    <property type="molecule type" value="Genomic_DNA"/>
</dbReference>
<feature type="non-terminal residue" evidence="3">
    <location>
        <position position="1"/>
    </location>
</feature>